<keyword evidence="4" id="KW-1185">Reference proteome</keyword>
<name>A0A642UWK4_9ASCO</name>
<evidence type="ECO:0008006" key="5">
    <source>
        <dbReference type="Google" id="ProtNLM"/>
    </source>
</evidence>
<organism evidence="3 4">
    <name type="scientific">Trichomonascus ciferrii</name>
    <dbReference type="NCBI Taxonomy" id="44093"/>
    <lineage>
        <taxon>Eukaryota</taxon>
        <taxon>Fungi</taxon>
        <taxon>Dikarya</taxon>
        <taxon>Ascomycota</taxon>
        <taxon>Saccharomycotina</taxon>
        <taxon>Dipodascomycetes</taxon>
        <taxon>Dipodascales</taxon>
        <taxon>Trichomonascaceae</taxon>
        <taxon>Trichomonascus</taxon>
        <taxon>Trichomonascus ciferrii complex</taxon>
    </lineage>
</organism>
<comment type="caution">
    <text evidence="3">The sequence shown here is derived from an EMBL/GenBank/DDBJ whole genome shotgun (WGS) entry which is preliminary data.</text>
</comment>
<dbReference type="VEuPathDB" id="FungiDB:TRICI_005584"/>
<sequence>MSEREQNNVVLSQTDYEVIDVDPHFSRVVGYFRPSDYLKWGLFTASGPAMMTAFEFLESGKKRFHVSPSALRITAFVGFTAGFLNQYATSSLRFQGAKENAREVRKDRYEMKQRLSQGLKPYKENESDLPEWIRRVAAGNSTHSFNYLHLFPWFNLVQHEFHGVSLKKYYETRPGEEEWGFNLKWPGDEHSSAKQ</sequence>
<protein>
    <recommendedName>
        <fullName evidence="5">NADH-ubiquinone oxidoreductase 21kDa subunit N-terminal domain-containing protein</fullName>
    </recommendedName>
</protein>
<dbReference type="AlphaFoldDB" id="A0A642UWK4"/>
<dbReference type="InterPro" id="IPR019721">
    <property type="entry name" value="NADH-UbQ_OxRdtase_su21_N"/>
</dbReference>
<evidence type="ECO:0000259" key="1">
    <source>
        <dbReference type="Pfam" id="PF10785"/>
    </source>
</evidence>
<dbReference type="OrthoDB" id="196140at2759"/>
<dbReference type="InterPro" id="IPR024549">
    <property type="entry name" value="NADH-UbQ_OxRdtase_su21_C_fun"/>
</dbReference>
<evidence type="ECO:0000313" key="3">
    <source>
        <dbReference type="EMBL" id="KAA8904209.1"/>
    </source>
</evidence>
<dbReference type="EMBL" id="SWFS01000433">
    <property type="protein sequence ID" value="KAA8904209.1"/>
    <property type="molecule type" value="Genomic_DNA"/>
</dbReference>
<accession>A0A642UWK4</accession>
<dbReference type="PANTHER" id="PTHR34062">
    <property type="entry name" value="OXIDOREDUCTASE 21 KDA SUBUNIT, PUTATIVE (AFU_ORTHOLOGUE AFUA_4G04750)-RELATED"/>
    <property type="match status" value="1"/>
</dbReference>
<dbReference type="InterPro" id="IPR053229">
    <property type="entry name" value="NADH-Q_oxidrdct_subunit"/>
</dbReference>
<gene>
    <name evidence="3" type="ORF">TRICI_005584</name>
</gene>
<evidence type="ECO:0000259" key="2">
    <source>
        <dbReference type="Pfam" id="PF12853"/>
    </source>
</evidence>
<feature type="domain" description="NADH-ubiquinone oxidoreductase 21kDa subunit C-terminal fungi" evidence="2">
    <location>
        <begin position="108"/>
        <end position="184"/>
    </location>
</feature>
<dbReference type="Pfam" id="PF12853">
    <property type="entry name" value="NADH_u_ox_C"/>
    <property type="match status" value="1"/>
</dbReference>
<feature type="domain" description="NADH-ubiquinone oxidoreductase 21kDa subunit N-terminal" evidence="1">
    <location>
        <begin position="14"/>
        <end position="99"/>
    </location>
</feature>
<dbReference type="PANTHER" id="PTHR34062:SF1">
    <property type="entry name" value="NADH-UBIQUINONE OXIDOREDUCTASE 21KDA SUBUNIT N-TERMINAL DOMAIN-CONTAINING PROTEIN"/>
    <property type="match status" value="1"/>
</dbReference>
<proteinExistence type="predicted"/>
<dbReference type="Pfam" id="PF10785">
    <property type="entry name" value="NADH-u_ox-rdase"/>
    <property type="match status" value="1"/>
</dbReference>
<evidence type="ECO:0000313" key="4">
    <source>
        <dbReference type="Proteomes" id="UP000761534"/>
    </source>
</evidence>
<reference evidence="3" key="1">
    <citation type="journal article" date="2019" name="G3 (Bethesda)">
        <title>Genome Assemblies of Two Rare Opportunistic Yeast Pathogens: Diutina rugosa (syn. Candida rugosa) and Trichomonascus ciferrii (syn. Candida ciferrii).</title>
        <authorList>
            <person name="Mixao V."/>
            <person name="Saus E."/>
            <person name="Hansen A.P."/>
            <person name="Lass-Florl C."/>
            <person name="Gabaldon T."/>
        </authorList>
    </citation>
    <scope>NUCLEOTIDE SEQUENCE</scope>
    <source>
        <strain evidence="3">CBS 4856</strain>
    </source>
</reference>
<dbReference type="Proteomes" id="UP000761534">
    <property type="component" value="Unassembled WGS sequence"/>
</dbReference>